<dbReference type="PANTHER" id="PTHR43309">
    <property type="entry name" value="5-OXOPROLINASE SUBUNIT C"/>
    <property type="match status" value="1"/>
</dbReference>
<reference evidence="5 6" key="1">
    <citation type="submission" date="2017-05" db="EMBL/GenBank/DDBJ databases">
        <authorList>
            <person name="Varghese N."/>
            <person name="Submissions S."/>
        </authorList>
    </citation>
    <scope>NUCLEOTIDE SEQUENCE [LARGE SCALE GENOMIC DNA]</scope>
    <source>
        <strain evidence="5 6">DSM 45474</strain>
    </source>
</reference>
<keyword evidence="2" id="KW-0378">Hydrolase</keyword>
<organism evidence="5 6">
    <name type="scientific">Melghirimyces algeriensis</name>
    <dbReference type="NCBI Taxonomy" id="910412"/>
    <lineage>
        <taxon>Bacteria</taxon>
        <taxon>Bacillati</taxon>
        <taxon>Bacillota</taxon>
        <taxon>Bacilli</taxon>
        <taxon>Bacillales</taxon>
        <taxon>Thermoactinomycetaceae</taxon>
        <taxon>Melghirimyces</taxon>
    </lineage>
</organism>
<protein>
    <submittedName>
        <fullName evidence="5">Antagonist of KipI</fullName>
    </submittedName>
</protein>
<sequence length="336" mass="36733">MSISVLRAGLLTTVQDKGRFGYRKEGVIVGGAMDLFALRIANLLVGNEEGKAALEVTLMGPSILFETETLISICGGNLTPSVGGKELPLWRPVYIQAGQMLEFGACQSGARAYVAIAGGIEVPEVMQSRSTYLRAGLGGLEGRALKEGDKLYNGTLTERSAAYMEYMASNAGSQPFQAADWYVGDRQFPAYAKNPVIRVLRGREFEWFTEESQETFFTAPFRVTSQSDRMGYRLKGTKLDLKAEKEVVSEAVTFGTIQVPAEGDPIILMADCQTVGGYPKIAQVVSMDLPVLAQVKPGTTVQFKEVSLQEAEDLYIWKEMEFGKMAKGIELFLSNI</sequence>
<dbReference type="Proteomes" id="UP000315636">
    <property type="component" value="Unassembled WGS sequence"/>
</dbReference>
<keyword evidence="1" id="KW-0547">Nucleotide-binding</keyword>
<dbReference type="Pfam" id="PF02626">
    <property type="entry name" value="CT_A_B"/>
    <property type="match status" value="1"/>
</dbReference>
<name>A0A521BFC0_9BACL</name>
<dbReference type="SUPFAM" id="SSF50891">
    <property type="entry name" value="Cyclophilin-like"/>
    <property type="match status" value="1"/>
</dbReference>
<evidence type="ECO:0000313" key="5">
    <source>
        <dbReference type="EMBL" id="SMO45773.1"/>
    </source>
</evidence>
<evidence type="ECO:0000256" key="2">
    <source>
        <dbReference type="ARBA" id="ARBA00022801"/>
    </source>
</evidence>
<proteinExistence type="predicted"/>
<keyword evidence="3" id="KW-0067">ATP-binding</keyword>
<dbReference type="OrthoDB" id="9782422at2"/>
<dbReference type="SMART" id="SM00797">
    <property type="entry name" value="AHS2"/>
    <property type="match status" value="1"/>
</dbReference>
<keyword evidence="6" id="KW-1185">Reference proteome</keyword>
<gene>
    <name evidence="5" type="ORF">SAMN06264849_10253</name>
</gene>
<dbReference type="InterPro" id="IPR052708">
    <property type="entry name" value="PxpC"/>
</dbReference>
<dbReference type="PANTHER" id="PTHR43309:SF5">
    <property type="entry name" value="5-OXOPROLINASE SUBUNIT C"/>
    <property type="match status" value="1"/>
</dbReference>
<dbReference type="GO" id="GO:0016787">
    <property type="term" value="F:hydrolase activity"/>
    <property type="evidence" value="ECO:0007669"/>
    <property type="project" value="UniProtKB-KW"/>
</dbReference>
<dbReference type="RefSeq" id="WP_142504375.1">
    <property type="nucleotide sequence ID" value="NZ_FXTI01000002.1"/>
</dbReference>
<evidence type="ECO:0000256" key="3">
    <source>
        <dbReference type="ARBA" id="ARBA00022840"/>
    </source>
</evidence>
<dbReference type="InterPro" id="IPR003778">
    <property type="entry name" value="CT_A_B"/>
</dbReference>
<dbReference type="GO" id="GO:0005524">
    <property type="term" value="F:ATP binding"/>
    <property type="evidence" value="ECO:0007669"/>
    <property type="project" value="UniProtKB-KW"/>
</dbReference>
<dbReference type="Gene3D" id="2.40.100.10">
    <property type="entry name" value="Cyclophilin-like"/>
    <property type="match status" value="1"/>
</dbReference>
<dbReference type="EMBL" id="FXTI01000002">
    <property type="protein sequence ID" value="SMO45773.1"/>
    <property type="molecule type" value="Genomic_DNA"/>
</dbReference>
<evidence type="ECO:0000313" key="6">
    <source>
        <dbReference type="Proteomes" id="UP000315636"/>
    </source>
</evidence>
<dbReference type="NCBIfam" id="TIGR00724">
    <property type="entry name" value="urea_amlyse_rel"/>
    <property type="match status" value="1"/>
</dbReference>
<accession>A0A521BFC0</accession>
<feature type="domain" description="Carboxyltransferase" evidence="4">
    <location>
        <begin position="24"/>
        <end position="322"/>
    </location>
</feature>
<dbReference type="AlphaFoldDB" id="A0A521BFC0"/>
<evidence type="ECO:0000256" key="1">
    <source>
        <dbReference type="ARBA" id="ARBA00022741"/>
    </source>
</evidence>
<dbReference type="InterPro" id="IPR029000">
    <property type="entry name" value="Cyclophilin-like_dom_sf"/>
</dbReference>
<evidence type="ECO:0000259" key="4">
    <source>
        <dbReference type="SMART" id="SM00797"/>
    </source>
</evidence>